<proteinExistence type="predicted"/>
<evidence type="ECO:0000313" key="1">
    <source>
        <dbReference type="EMBL" id="SAI58918.1"/>
    </source>
</evidence>
<evidence type="ECO:0008006" key="3">
    <source>
        <dbReference type="Google" id="ProtNLM"/>
    </source>
</evidence>
<accession>A0A157RLR6</accession>
<dbReference type="RefSeq" id="WP_066420859.1">
    <property type="nucleotide sequence ID" value="NZ_FKBS01000029.1"/>
</dbReference>
<protein>
    <recommendedName>
        <fullName evidence="3">Phage protein</fullName>
    </recommendedName>
</protein>
<dbReference type="EMBL" id="FKBS01000029">
    <property type="protein sequence ID" value="SAI58918.1"/>
    <property type="molecule type" value="Genomic_DNA"/>
</dbReference>
<gene>
    <name evidence="1" type="ORF">SAMEA1982600_05178</name>
</gene>
<sequence>MPFVKAKRSTAATPIGLTVRGDDGKPAQIAFTAKYRRHSLEDLIDLNDMIQNKSRLAAGLSPLLKPDGSAVPAWPYPSDMAFIEEVLIGWHDVADGDGAAVAFSLGELRATVSDYPELVIPLFNGFFEAHQAVPQVKN</sequence>
<organism evidence="1 2">
    <name type="scientific">Bordetella ansorpii</name>
    <dbReference type="NCBI Taxonomy" id="288768"/>
    <lineage>
        <taxon>Bacteria</taxon>
        <taxon>Pseudomonadati</taxon>
        <taxon>Pseudomonadota</taxon>
        <taxon>Betaproteobacteria</taxon>
        <taxon>Burkholderiales</taxon>
        <taxon>Alcaligenaceae</taxon>
        <taxon>Bordetella</taxon>
    </lineage>
</organism>
<name>A0A157RLR6_9BORD</name>
<reference evidence="1 2" key="1">
    <citation type="submission" date="2016-03" db="EMBL/GenBank/DDBJ databases">
        <authorList>
            <consortium name="Pathogen Informatics"/>
        </authorList>
    </citation>
    <scope>NUCLEOTIDE SEQUENCE [LARGE SCALE GENOMIC DNA]</scope>
    <source>
        <strain evidence="1 2">NCTC13364</strain>
    </source>
</reference>
<dbReference type="Proteomes" id="UP000077037">
    <property type="component" value="Unassembled WGS sequence"/>
</dbReference>
<evidence type="ECO:0000313" key="2">
    <source>
        <dbReference type="Proteomes" id="UP000077037"/>
    </source>
</evidence>
<dbReference type="OrthoDB" id="8655789at2"/>
<dbReference type="AlphaFoldDB" id="A0A157RLR6"/>